<sequence length="267" mass="30382">MATEYPRQAPIDPRKSACAAQPSPWFVHPFEEHARGAMRVLRYYSRAATDGQRAELLADVCWKLYGDYFRMKPKVSGTSKTTWVCPALVQPDDDGDNDDGANLSAYNASTWVEADAPNLMIAYLENGDFFRMCHEASRDIQLECASLSWREAADELQFASNILTAYNDVAATDYNLRNAIRAHLETRDLRWEHNRPEIPDTPETHRPRDHALTIADGDWDDDFLVVLESPMSKISVHTELKPPRPAYLRRSSSLPVRATHRCETFPL</sequence>
<dbReference type="InParanoid" id="C1DZU3"/>
<reference evidence="1 2" key="1">
    <citation type="journal article" date="2009" name="Science">
        <title>Green evolution and dynamic adaptations revealed by genomes of the marine picoeukaryotes Micromonas.</title>
        <authorList>
            <person name="Worden A.Z."/>
            <person name="Lee J.H."/>
            <person name="Mock T."/>
            <person name="Rouze P."/>
            <person name="Simmons M.P."/>
            <person name="Aerts A.L."/>
            <person name="Allen A.E."/>
            <person name="Cuvelier M.L."/>
            <person name="Derelle E."/>
            <person name="Everett M.V."/>
            <person name="Foulon E."/>
            <person name="Grimwood J."/>
            <person name="Gundlach H."/>
            <person name="Henrissat B."/>
            <person name="Napoli C."/>
            <person name="McDonald S.M."/>
            <person name="Parker M.S."/>
            <person name="Rombauts S."/>
            <person name="Salamov A."/>
            <person name="Von Dassow P."/>
            <person name="Badger J.H."/>
            <person name="Coutinho P.M."/>
            <person name="Demir E."/>
            <person name="Dubchak I."/>
            <person name="Gentemann C."/>
            <person name="Eikrem W."/>
            <person name="Gready J.E."/>
            <person name="John U."/>
            <person name="Lanier W."/>
            <person name="Lindquist E.A."/>
            <person name="Lucas S."/>
            <person name="Mayer K.F."/>
            <person name="Moreau H."/>
            <person name="Not F."/>
            <person name="Otillar R."/>
            <person name="Panaud O."/>
            <person name="Pangilinan J."/>
            <person name="Paulsen I."/>
            <person name="Piegu B."/>
            <person name="Poliakov A."/>
            <person name="Robbens S."/>
            <person name="Schmutz J."/>
            <person name="Toulza E."/>
            <person name="Wyss T."/>
            <person name="Zelensky A."/>
            <person name="Zhou K."/>
            <person name="Armbrust E.V."/>
            <person name="Bhattacharya D."/>
            <person name="Goodenough U.W."/>
            <person name="Van de Peer Y."/>
            <person name="Grigoriev I.V."/>
        </authorList>
    </citation>
    <scope>NUCLEOTIDE SEQUENCE [LARGE SCALE GENOMIC DNA]</scope>
    <source>
        <strain evidence="2">RCC299 / NOUM17</strain>
    </source>
</reference>
<organism evidence="1 2">
    <name type="scientific">Micromonas commoda (strain RCC299 / NOUM17 / CCMP2709)</name>
    <name type="common">Picoplanktonic green alga</name>
    <dbReference type="NCBI Taxonomy" id="296587"/>
    <lineage>
        <taxon>Eukaryota</taxon>
        <taxon>Viridiplantae</taxon>
        <taxon>Chlorophyta</taxon>
        <taxon>Mamiellophyceae</taxon>
        <taxon>Mamiellales</taxon>
        <taxon>Mamiellaceae</taxon>
        <taxon>Micromonas</taxon>
    </lineage>
</organism>
<dbReference type="GeneID" id="8240645"/>
<dbReference type="OMA" id="RATHRCE"/>
<gene>
    <name evidence="1" type="ORF">MICPUN_99116</name>
</gene>
<dbReference type="KEGG" id="mis:MICPUN_99116"/>
<evidence type="ECO:0000313" key="2">
    <source>
        <dbReference type="Proteomes" id="UP000002009"/>
    </source>
</evidence>
<protein>
    <submittedName>
        <fullName evidence="1">Uncharacterized protein</fullName>
    </submittedName>
</protein>
<dbReference type="EMBL" id="CP001323">
    <property type="protein sequence ID" value="ACO61181.1"/>
    <property type="molecule type" value="Genomic_DNA"/>
</dbReference>
<dbReference type="RefSeq" id="XP_002499923.1">
    <property type="nucleotide sequence ID" value="XM_002499877.1"/>
</dbReference>
<keyword evidence="2" id="KW-1185">Reference proteome</keyword>
<accession>C1DZU3</accession>
<name>C1DZU3_MICCC</name>
<proteinExistence type="predicted"/>
<evidence type="ECO:0000313" key="1">
    <source>
        <dbReference type="EMBL" id="ACO61181.1"/>
    </source>
</evidence>
<dbReference type="Proteomes" id="UP000002009">
    <property type="component" value="Chromosome 2"/>
</dbReference>
<dbReference type="AlphaFoldDB" id="C1DZU3"/>